<evidence type="ECO:0000313" key="2">
    <source>
        <dbReference type="Proteomes" id="UP001232493"/>
    </source>
</evidence>
<sequence>MRKYIKFILSILIISIILVGCLQTKTHKTQANTEIKNIIDIIYENNNSLILSKVEGDSFEFLLSGVDAENIEIPNKFMNITKNKEGKLLIAISTADNVKPGEVLLKIHSNSFNVENIDYYSRNSVTKEYYDIDPYNWKWGGLLGDFNLDGEVGLTDFASFVYYYGMEPWRDNVPEEFSRFDIGPALNISQKGIWSDIYDYKLEDWNVNIIDFSIFTANYGQNINSETPLGTITINSSTIPDSISTPTYSNIAYFLTDIPNFIHNLSNTISTHEDYISSILEALNNEDPNGLLLNLINMPPDFKNDILTLLEKLGTYAEKLQLNDYLYEDIKWMINDFDWNNDGVITNNAELHIEATVTYMDNTVQKESLGIYSDLILGDMSNIENIEFIGIDSNTPGDAILDWDLVEQLSNNGAVTAGYTPVFDENDYLLIDEGFVSMIDFILKNIYGYGNIPFLYNLTPTATVINILENHSFDASITELLLNMAKDDNIISQQELIDNIFGNMLTAESDFETRVSSIQHSFITRDIPIKYAIDDSITDYLSIPHDPTSGPRDLMDLWTLSDSKITKLFMTDINAPVNIGGPIMLYPAVFFENTEDFHDLGSYLPDITLEGTLNSEIPKISKITIDFPDPHFGDLVSGIQNPIIIENPNIFQPPELPSTNVHIIDFKMEGITRIPIPDEYGYVYPEIALRFDSHISSPENVSYAEIYKDNDYITDLYWIDEDYFYNEEYYDITDTSYLENSDYTLEVYDYSNTLVDSATLYLGILYPVDTFEVTNPLNNDTFNLGDNIQFTWNIPNNTLPYYEGAEINVFKYDDFTGDFDWENRIRVADDYDSSTPYFSMTDLSYSIPSYIFDTSGFYIIELVIYNWSDNTSFEYHVVINVQ</sequence>
<reference evidence="1 2" key="1">
    <citation type="submission" date="2021-02" db="EMBL/GenBank/DDBJ databases">
        <title>Characterization of Marinitoga sp. nov. str. BP5-C20A.</title>
        <authorList>
            <person name="Erauso G."/>
            <person name="Postec A."/>
        </authorList>
    </citation>
    <scope>NUCLEOTIDE SEQUENCE [LARGE SCALE GENOMIC DNA]</scope>
    <source>
        <strain evidence="1 2">BP5-C20A</strain>
    </source>
</reference>
<gene>
    <name evidence="1" type="ORF">JRV97_08980</name>
</gene>
<accession>A0ABY8PPE5</accession>
<protein>
    <submittedName>
        <fullName evidence="1">Uncharacterized protein</fullName>
    </submittedName>
</protein>
<name>A0ABY8PPE5_9BACT</name>
<proteinExistence type="predicted"/>
<keyword evidence="2" id="KW-1185">Reference proteome</keyword>
<dbReference type="EMBL" id="CP069362">
    <property type="protein sequence ID" value="WGS64499.1"/>
    <property type="molecule type" value="Genomic_DNA"/>
</dbReference>
<organism evidence="1 2">
    <name type="scientific">Marinitoga aeolica</name>
    <dbReference type="NCBI Taxonomy" id="2809031"/>
    <lineage>
        <taxon>Bacteria</taxon>
        <taxon>Thermotogati</taxon>
        <taxon>Thermotogota</taxon>
        <taxon>Thermotogae</taxon>
        <taxon>Petrotogales</taxon>
        <taxon>Petrotogaceae</taxon>
        <taxon>Marinitoga</taxon>
    </lineage>
</organism>
<evidence type="ECO:0000313" key="1">
    <source>
        <dbReference type="EMBL" id="WGS64499.1"/>
    </source>
</evidence>
<dbReference type="RefSeq" id="WP_280998194.1">
    <property type="nucleotide sequence ID" value="NZ_CP069362.1"/>
</dbReference>
<dbReference type="PROSITE" id="PS51257">
    <property type="entry name" value="PROKAR_LIPOPROTEIN"/>
    <property type="match status" value="1"/>
</dbReference>
<dbReference type="Proteomes" id="UP001232493">
    <property type="component" value="Chromosome"/>
</dbReference>